<accession>A0AAV5SV75</accession>
<evidence type="ECO:0000313" key="2">
    <source>
        <dbReference type="Proteomes" id="UP001432027"/>
    </source>
</evidence>
<dbReference type="EMBL" id="BTSX01000002">
    <property type="protein sequence ID" value="GMS87076.1"/>
    <property type="molecule type" value="Genomic_DNA"/>
</dbReference>
<comment type="caution">
    <text evidence="1">The sequence shown here is derived from an EMBL/GenBank/DDBJ whole genome shotgun (WGS) entry which is preliminary data.</text>
</comment>
<dbReference type="Proteomes" id="UP001432027">
    <property type="component" value="Unassembled WGS sequence"/>
</dbReference>
<evidence type="ECO:0000313" key="1">
    <source>
        <dbReference type="EMBL" id="GMS87076.1"/>
    </source>
</evidence>
<protein>
    <submittedName>
        <fullName evidence="1">Uncharacterized protein</fullName>
    </submittedName>
</protein>
<keyword evidence="2" id="KW-1185">Reference proteome</keyword>
<proteinExistence type="predicted"/>
<reference evidence="1" key="1">
    <citation type="submission" date="2023-10" db="EMBL/GenBank/DDBJ databases">
        <title>Genome assembly of Pristionchus species.</title>
        <authorList>
            <person name="Yoshida K."/>
            <person name="Sommer R.J."/>
        </authorList>
    </citation>
    <scope>NUCLEOTIDE SEQUENCE</scope>
    <source>
        <strain evidence="1">RS0144</strain>
    </source>
</reference>
<gene>
    <name evidence="1" type="ORF">PENTCL1PPCAC_9251</name>
</gene>
<organism evidence="1 2">
    <name type="scientific">Pristionchus entomophagus</name>
    <dbReference type="NCBI Taxonomy" id="358040"/>
    <lineage>
        <taxon>Eukaryota</taxon>
        <taxon>Metazoa</taxon>
        <taxon>Ecdysozoa</taxon>
        <taxon>Nematoda</taxon>
        <taxon>Chromadorea</taxon>
        <taxon>Rhabditida</taxon>
        <taxon>Rhabditina</taxon>
        <taxon>Diplogasteromorpha</taxon>
        <taxon>Diplogasteroidea</taxon>
        <taxon>Neodiplogasteridae</taxon>
        <taxon>Pristionchus</taxon>
    </lineage>
</organism>
<dbReference type="AlphaFoldDB" id="A0AAV5SV75"/>
<sequence>MKSWYETFALNPGQSQGKLTLVTKSEQFEAILTEVKVPESCDRDWIGTKGSLDRDGFLITDIPLEKKFAKSVMCPDGSTLIYNHKNKLLETSQITCEAHAGFHFSAMNKDGSTTNITGEFEAELRKTGNVLTTTGIVQAAENYPVISLQN</sequence>
<name>A0AAV5SV75_9BILA</name>